<accession>A0AA35KZN4</accession>
<gene>
    <name evidence="1" type="ORF">PODLI_1B012644</name>
</gene>
<dbReference type="Proteomes" id="UP001178461">
    <property type="component" value="Chromosome 10"/>
</dbReference>
<reference evidence="1" key="1">
    <citation type="submission" date="2022-12" db="EMBL/GenBank/DDBJ databases">
        <authorList>
            <person name="Alioto T."/>
            <person name="Alioto T."/>
            <person name="Gomez Garrido J."/>
        </authorList>
    </citation>
    <scope>NUCLEOTIDE SEQUENCE</scope>
</reference>
<sequence length="92" mass="10724">MRVQSILRRERESCTAIIQPYLSKLCRIIPDTVVFLVLPEMGVSVPKYIAYPYSSLHGPDVFWHPPNRSRLCFLELVVSPITKEIRLMMYVD</sequence>
<name>A0AA35KZN4_9SAUR</name>
<dbReference type="AlphaFoldDB" id="A0AA35KZN4"/>
<proteinExistence type="predicted"/>
<evidence type="ECO:0000313" key="2">
    <source>
        <dbReference type="Proteomes" id="UP001178461"/>
    </source>
</evidence>
<dbReference type="EMBL" id="OX395135">
    <property type="protein sequence ID" value="CAI5786378.1"/>
    <property type="molecule type" value="Genomic_DNA"/>
</dbReference>
<organism evidence="1 2">
    <name type="scientific">Podarcis lilfordi</name>
    <name type="common">Lilford's wall lizard</name>
    <dbReference type="NCBI Taxonomy" id="74358"/>
    <lineage>
        <taxon>Eukaryota</taxon>
        <taxon>Metazoa</taxon>
        <taxon>Chordata</taxon>
        <taxon>Craniata</taxon>
        <taxon>Vertebrata</taxon>
        <taxon>Euteleostomi</taxon>
        <taxon>Lepidosauria</taxon>
        <taxon>Squamata</taxon>
        <taxon>Bifurcata</taxon>
        <taxon>Unidentata</taxon>
        <taxon>Episquamata</taxon>
        <taxon>Laterata</taxon>
        <taxon>Lacertibaenia</taxon>
        <taxon>Lacertidae</taxon>
        <taxon>Podarcis</taxon>
    </lineage>
</organism>
<protein>
    <submittedName>
        <fullName evidence="1">Uncharacterized protein</fullName>
    </submittedName>
</protein>
<evidence type="ECO:0000313" key="1">
    <source>
        <dbReference type="EMBL" id="CAI5786378.1"/>
    </source>
</evidence>
<keyword evidence="2" id="KW-1185">Reference proteome</keyword>